<name>A0A7L7S193_LINTI</name>
<feature type="transmembrane region" description="Helical" evidence="1">
    <location>
        <begin position="6"/>
        <end position="29"/>
    </location>
</feature>
<keyword evidence="1" id="KW-0812">Transmembrane</keyword>
<evidence type="ECO:0000256" key="1">
    <source>
        <dbReference type="SAM" id="Phobius"/>
    </source>
</evidence>
<protein>
    <submittedName>
        <fullName evidence="2">ATP synthase F0 subunit 8</fullName>
    </submittedName>
</protein>
<proteinExistence type="predicted"/>
<reference evidence="2" key="1">
    <citation type="submission" date="2020-08" db="EMBL/GenBank/DDBJ databases">
        <title>DNAmark Project.</title>
        <authorList>
            <person name="Leerhoei F."/>
        </authorList>
    </citation>
    <scope>NUCLEOTIDE SEQUENCE</scope>
    <source>
        <strain evidence="2">DM581</strain>
    </source>
</reference>
<gene>
    <name evidence="2" type="primary">ATP8</name>
</gene>
<dbReference type="EMBL" id="MT862426">
    <property type="protein sequence ID" value="QNV12045.1"/>
    <property type="molecule type" value="Genomic_DNA"/>
</dbReference>
<evidence type="ECO:0000313" key="2">
    <source>
        <dbReference type="EMBL" id="QNV12045.1"/>
    </source>
</evidence>
<geneLocation type="mitochondrion" evidence="2"/>
<keyword evidence="1" id="KW-1133">Transmembrane helix</keyword>
<dbReference type="AlphaFoldDB" id="A0A7L7S193"/>
<keyword evidence="2" id="KW-0496">Mitochondrion</keyword>
<accession>A0A7L7S193</accession>
<sequence length="50" mass="6017">MPQLMPLSWLFSNFFIITFLFTIVLLYSLSSCHFCKSSLKNSNNLFFWCW</sequence>
<organism evidence="2">
    <name type="scientific">Linyphia triangularis</name>
    <name type="common">Money spider</name>
    <name type="synonym">Araneus triangularis</name>
    <dbReference type="NCBI Taxonomy" id="94031"/>
    <lineage>
        <taxon>Eukaryota</taxon>
        <taxon>Metazoa</taxon>
        <taxon>Ecdysozoa</taxon>
        <taxon>Arthropoda</taxon>
        <taxon>Chelicerata</taxon>
        <taxon>Arachnida</taxon>
        <taxon>Araneae</taxon>
        <taxon>Araneomorphae</taxon>
        <taxon>Entelegynae</taxon>
        <taxon>Araneoidea</taxon>
        <taxon>Linyphiidae</taxon>
        <taxon>Linyphiinae</taxon>
        <taxon>Linyphia</taxon>
    </lineage>
</organism>
<keyword evidence="1" id="KW-0472">Membrane</keyword>